<keyword evidence="1" id="KW-0472">Membrane</keyword>
<sequence length="110" mass="11369">MSRTTAAKPTTAHRADPFRLGLALTFVIVFCCSAEPAFAQSNPVQNMLNGVIGFLNSGVMRSLAILAVIAAGIAAYLGRITWGTGGMLMGGLILTFGAASLVDQFSGFVS</sequence>
<evidence type="ECO:0000313" key="3">
    <source>
        <dbReference type="Proteomes" id="UP000809349"/>
    </source>
</evidence>
<reference evidence="2 3" key="1">
    <citation type="submission" date="2021-08" db="EMBL/GenBank/DDBJ databases">
        <title>Massilia sp. R798.</title>
        <authorList>
            <person name="Baek J.H."/>
            <person name="Jung H.S."/>
            <person name="Kim K.R."/>
            <person name="Jeon C.O."/>
        </authorList>
    </citation>
    <scope>NUCLEOTIDE SEQUENCE [LARGE SCALE GENOMIC DNA]</scope>
    <source>
        <strain evidence="2 3">R798</strain>
    </source>
</reference>
<dbReference type="Pfam" id="PF04956">
    <property type="entry name" value="TrbC"/>
    <property type="match status" value="1"/>
</dbReference>
<gene>
    <name evidence="2" type="ORF">I4X03_007750</name>
</gene>
<organism evidence="2 3">
    <name type="scientific">Massilia soli</name>
    <dbReference type="NCBI Taxonomy" id="2792854"/>
    <lineage>
        <taxon>Bacteria</taxon>
        <taxon>Pseudomonadati</taxon>
        <taxon>Pseudomonadota</taxon>
        <taxon>Betaproteobacteria</taxon>
        <taxon>Burkholderiales</taxon>
        <taxon>Oxalobacteraceae</taxon>
        <taxon>Telluria group</taxon>
        <taxon>Massilia</taxon>
    </lineage>
</organism>
<proteinExistence type="predicted"/>
<accession>A0ABS7SN92</accession>
<dbReference type="EMBL" id="JAFBIL020000003">
    <property type="protein sequence ID" value="MBZ2207152.1"/>
    <property type="molecule type" value="Genomic_DNA"/>
</dbReference>
<dbReference type="Proteomes" id="UP000809349">
    <property type="component" value="Unassembled WGS sequence"/>
</dbReference>
<comment type="caution">
    <text evidence="2">The sequence shown here is derived from an EMBL/GenBank/DDBJ whole genome shotgun (WGS) entry which is preliminary data.</text>
</comment>
<dbReference type="InterPro" id="IPR007039">
    <property type="entry name" value="TrbC/VirB2"/>
</dbReference>
<keyword evidence="1" id="KW-0812">Transmembrane</keyword>
<protein>
    <submittedName>
        <fullName evidence="2">TrbC/VirB2 family protein</fullName>
    </submittedName>
</protein>
<feature type="transmembrane region" description="Helical" evidence="1">
    <location>
        <begin position="58"/>
        <end position="77"/>
    </location>
</feature>
<feature type="transmembrane region" description="Helical" evidence="1">
    <location>
        <begin position="84"/>
        <end position="102"/>
    </location>
</feature>
<keyword evidence="3" id="KW-1185">Reference proteome</keyword>
<evidence type="ECO:0000313" key="2">
    <source>
        <dbReference type="EMBL" id="MBZ2207152.1"/>
    </source>
</evidence>
<name>A0ABS7SN92_9BURK</name>
<keyword evidence="1" id="KW-1133">Transmembrane helix</keyword>
<dbReference type="RefSeq" id="WP_223467655.1">
    <property type="nucleotide sequence ID" value="NZ_JAFBIL020000003.1"/>
</dbReference>
<evidence type="ECO:0000256" key="1">
    <source>
        <dbReference type="SAM" id="Phobius"/>
    </source>
</evidence>